<dbReference type="FunCoup" id="A0A067M3A4">
    <property type="interactions" value="671"/>
</dbReference>
<feature type="region of interest" description="Disordered" evidence="11">
    <location>
        <begin position="150"/>
        <end position="189"/>
    </location>
</feature>
<evidence type="ECO:0000256" key="4">
    <source>
        <dbReference type="ARBA" id="ARBA00022448"/>
    </source>
</evidence>
<proteinExistence type="inferred from homology"/>
<evidence type="ECO:0000256" key="2">
    <source>
        <dbReference type="ARBA" id="ARBA00007683"/>
    </source>
</evidence>
<dbReference type="STRING" id="930990.A0A067M3A4"/>
<evidence type="ECO:0000256" key="5">
    <source>
        <dbReference type="ARBA" id="ARBA00022490"/>
    </source>
</evidence>
<comment type="similarity">
    <text evidence="2">Belongs to the ATG3 family.</text>
</comment>
<keyword evidence="5" id="KW-0963">Cytoplasm</keyword>
<reference evidence="13" key="1">
    <citation type="journal article" date="2014" name="Proc. Natl. Acad. Sci. U.S.A.">
        <title>Extensive sampling of basidiomycete genomes demonstrates inadequacy of the white-rot/brown-rot paradigm for wood decay fungi.</title>
        <authorList>
            <person name="Riley R."/>
            <person name="Salamov A.A."/>
            <person name="Brown D.W."/>
            <person name="Nagy L.G."/>
            <person name="Floudas D."/>
            <person name="Held B.W."/>
            <person name="Levasseur A."/>
            <person name="Lombard V."/>
            <person name="Morin E."/>
            <person name="Otillar R."/>
            <person name="Lindquist E.A."/>
            <person name="Sun H."/>
            <person name="LaButti K.M."/>
            <person name="Schmutz J."/>
            <person name="Jabbour D."/>
            <person name="Luo H."/>
            <person name="Baker S.E."/>
            <person name="Pisabarro A.G."/>
            <person name="Walton J.D."/>
            <person name="Blanchette R.A."/>
            <person name="Henrissat B."/>
            <person name="Martin F."/>
            <person name="Cullen D."/>
            <person name="Hibbett D.S."/>
            <person name="Grigoriev I.V."/>
        </authorList>
    </citation>
    <scope>NUCLEOTIDE SEQUENCE [LARGE SCALE GENOMIC DNA]</scope>
    <source>
        <strain evidence="13">FD-172 SS1</strain>
    </source>
</reference>
<keyword evidence="13" id="KW-1185">Reference proteome</keyword>
<evidence type="ECO:0000256" key="9">
    <source>
        <dbReference type="ARBA" id="ARBA00032144"/>
    </source>
</evidence>
<feature type="compositionally biased region" description="Low complexity" evidence="11">
    <location>
        <begin position="330"/>
        <end position="349"/>
    </location>
</feature>
<evidence type="ECO:0000313" key="12">
    <source>
        <dbReference type="EMBL" id="KDQ10049.1"/>
    </source>
</evidence>
<dbReference type="GO" id="GO:0044804">
    <property type="term" value="P:nucleophagy"/>
    <property type="evidence" value="ECO:0007669"/>
    <property type="project" value="TreeGrafter"/>
</dbReference>
<evidence type="ECO:0000313" key="13">
    <source>
        <dbReference type="Proteomes" id="UP000027195"/>
    </source>
</evidence>
<dbReference type="GO" id="GO:0000407">
    <property type="term" value="C:phagophore assembly site"/>
    <property type="evidence" value="ECO:0007669"/>
    <property type="project" value="TreeGrafter"/>
</dbReference>
<evidence type="ECO:0000256" key="1">
    <source>
        <dbReference type="ARBA" id="ARBA00004496"/>
    </source>
</evidence>
<dbReference type="GO" id="GO:0015031">
    <property type="term" value="P:protein transport"/>
    <property type="evidence" value="ECO:0007669"/>
    <property type="project" value="UniProtKB-KW"/>
</dbReference>
<dbReference type="InterPro" id="IPR007135">
    <property type="entry name" value="Atg3/Atg10"/>
</dbReference>
<dbReference type="PANTHER" id="PTHR12866">
    <property type="entry name" value="UBIQUITIN-LIKE-CONJUGATING ENZYME ATG3"/>
    <property type="match status" value="1"/>
</dbReference>
<accession>A0A067M3A4</accession>
<dbReference type="GO" id="GO:0019776">
    <property type="term" value="F:Atg8-family ligase activity"/>
    <property type="evidence" value="ECO:0007669"/>
    <property type="project" value="TreeGrafter"/>
</dbReference>
<protein>
    <recommendedName>
        <fullName evidence="3">Autophagy-related protein 3</fullName>
    </recommendedName>
    <alternativeName>
        <fullName evidence="9 10">Autophagy-related E2-like conjugation enzyme ATG3</fullName>
    </alternativeName>
</protein>
<organism evidence="12 13">
    <name type="scientific">Botryobasidium botryosum (strain FD-172 SS1)</name>
    <dbReference type="NCBI Taxonomy" id="930990"/>
    <lineage>
        <taxon>Eukaryota</taxon>
        <taxon>Fungi</taxon>
        <taxon>Dikarya</taxon>
        <taxon>Basidiomycota</taxon>
        <taxon>Agaricomycotina</taxon>
        <taxon>Agaricomycetes</taxon>
        <taxon>Cantharellales</taxon>
        <taxon>Botryobasidiaceae</taxon>
        <taxon>Botryobasidium</taxon>
    </lineage>
</organism>
<feature type="region of interest" description="Disordered" evidence="11">
    <location>
        <begin position="297"/>
        <end position="356"/>
    </location>
</feature>
<name>A0A067M3A4_BOTB1</name>
<dbReference type="Proteomes" id="UP000027195">
    <property type="component" value="Unassembled WGS sequence"/>
</dbReference>
<dbReference type="OrthoDB" id="1584384at2759"/>
<evidence type="ECO:0000256" key="8">
    <source>
        <dbReference type="ARBA" id="ARBA00023006"/>
    </source>
</evidence>
<keyword evidence="6" id="KW-0833">Ubl conjugation pathway</keyword>
<sequence length="391" mass="42357">MHAIQSHYWAVRDYLSPVLRESKFKEHGRITPDEFVAAGDFLAYKFPVWSWEKGEASKAKEYLPADKQYLVTRGVPCLRRATSLAYTDADEDAEQLLSVGPEFGTQGKEDEWVQTHSGRTTTDNAANPGDIDEIPDDDFVHEHGASGLSRGVANMSIGGSGGHVEAPTPDLDDIPDMEEEGLEEAEDDAAAAPTVIEAKDVEVARGNLLQVRTYDVMITYDKYYQTPRIWLLGYDENGVPLTPPQIFQDVSADHALKTVTIEAFPHSATLQAASVHPCKHASVMKKVIERMNTSVVEEQRKAVGGKPATSPSSDPSKRSKWLGGVVRKVTGGSSSGTPTSPTPTASSSAPGGGEAGLEDVEGMRVDFYLVVFLKFIASIVPTIEVDSTTAF</sequence>
<evidence type="ECO:0000256" key="10">
    <source>
        <dbReference type="ARBA" id="ARBA00033139"/>
    </source>
</evidence>
<feature type="compositionally biased region" description="Acidic residues" evidence="11">
    <location>
        <begin position="170"/>
        <end position="189"/>
    </location>
</feature>
<dbReference type="GO" id="GO:0061723">
    <property type="term" value="P:glycophagy"/>
    <property type="evidence" value="ECO:0007669"/>
    <property type="project" value="TreeGrafter"/>
</dbReference>
<keyword evidence="8" id="KW-0072">Autophagy</keyword>
<dbReference type="InParanoid" id="A0A067M3A4"/>
<dbReference type="HOGENOM" id="CLU_027518_2_0_1"/>
<dbReference type="AlphaFoldDB" id="A0A067M3A4"/>
<evidence type="ECO:0000256" key="6">
    <source>
        <dbReference type="ARBA" id="ARBA00022786"/>
    </source>
</evidence>
<dbReference type="PANTHER" id="PTHR12866:SF2">
    <property type="entry name" value="UBIQUITIN-LIKE-CONJUGATING ENZYME ATG3"/>
    <property type="match status" value="1"/>
</dbReference>
<keyword evidence="4" id="KW-0813">Transport</keyword>
<evidence type="ECO:0000256" key="11">
    <source>
        <dbReference type="SAM" id="MobiDB-lite"/>
    </source>
</evidence>
<dbReference type="EMBL" id="KL198071">
    <property type="protein sequence ID" value="KDQ10049.1"/>
    <property type="molecule type" value="Genomic_DNA"/>
</dbReference>
<evidence type="ECO:0000256" key="7">
    <source>
        <dbReference type="ARBA" id="ARBA00022927"/>
    </source>
</evidence>
<evidence type="ECO:0000256" key="3">
    <source>
        <dbReference type="ARBA" id="ARBA00018067"/>
    </source>
</evidence>
<dbReference type="GO" id="GO:0005829">
    <property type="term" value="C:cytosol"/>
    <property type="evidence" value="ECO:0007669"/>
    <property type="project" value="TreeGrafter"/>
</dbReference>
<dbReference type="GO" id="GO:0000045">
    <property type="term" value="P:autophagosome assembly"/>
    <property type="evidence" value="ECO:0007669"/>
    <property type="project" value="TreeGrafter"/>
</dbReference>
<gene>
    <name evidence="12" type="ORF">BOTBODRAFT_36493</name>
</gene>
<dbReference type="GO" id="GO:0000422">
    <property type="term" value="P:autophagy of mitochondrion"/>
    <property type="evidence" value="ECO:0007669"/>
    <property type="project" value="TreeGrafter"/>
</dbReference>
<dbReference type="Pfam" id="PF03987">
    <property type="entry name" value="Autophagy_act_C"/>
    <property type="match status" value="1"/>
</dbReference>
<keyword evidence="7" id="KW-0653">Protein transport</keyword>
<comment type="subcellular location">
    <subcellularLocation>
        <location evidence="1">Cytoplasm</location>
    </subcellularLocation>
</comment>